<reference evidence="2 3" key="1">
    <citation type="submission" date="2017-12" db="EMBL/GenBank/DDBJ databases">
        <title>Sequencing the genomes of 1000 Actinobacteria strains.</title>
        <authorList>
            <person name="Klenk H.-P."/>
        </authorList>
    </citation>
    <scope>NUCLEOTIDE SEQUENCE [LARGE SCALE GENOMIC DNA]</scope>
    <source>
        <strain evidence="2 3">DSM 12806</strain>
    </source>
</reference>
<feature type="domain" description="N-acetyltransferase" evidence="1">
    <location>
        <begin position="16"/>
        <end position="153"/>
    </location>
</feature>
<dbReference type="Gene3D" id="3.40.630.30">
    <property type="match status" value="1"/>
</dbReference>
<name>A0A2N3YIS3_9MICO</name>
<sequence length="153" mass="16284">MVAVPRVEGVPTVRCAPTRELSAETLYALMRLRQDVFVLEQACLYPDLDGRDLEAATVQWWAEGADGSVVATLRVLDDGAGVARIGRVATAASARGAGVAAELMGGALAAARGPVVLDAQPYLEGWYARFGFARDGDEFVEDGIPHVPMRLAR</sequence>
<organism evidence="2 3">
    <name type="scientific">Phycicoccus duodecadis</name>
    <dbReference type="NCBI Taxonomy" id="173053"/>
    <lineage>
        <taxon>Bacteria</taxon>
        <taxon>Bacillati</taxon>
        <taxon>Actinomycetota</taxon>
        <taxon>Actinomycetes</taxon>
        <taxon>Micrococcales</taxon>
        <taxon>Intrasporangiaceae</taxon>
        <taxon>Phycicoccus</taxon>
    </lineage>
</organism>
<gene>
    <name evidence="2" type="ORF">ATL31_1578</name>
</gene>
<dbReference type="CDD" id="cd04301">
    <property type="entry name" value="NAT_SF"/>
    <property type="match status" value="1"/>
</dbReference>
<evidence type="ECO:0000313" key="3">
    <source>
        <dbReference type="Proteomes" id="UP000233781"/>
    </source>
</evidence>
<proteinExistence type="predicted"/>
<comment type="caution">
    <text evidence="2">The sequence shown here is derived from an EMBL/GenBank/DDBJ whole genome shotgun (WGS) entry which is preliminary data.</text>
</comment>
<dbReference type="Pfam" id="PF13673">
    <property type="entry name" value="Acetyltransf_10"/>
    <property type="match status" value="1"/>
</dbReference>
<evidence type="ECO:0000313" key="2">
    <source>
        <dbReference type="EMBL" id="PKW26756.1"/>
    </source>
</evidence>
<dbReference type="InterPro" id="IPR016181">
    <property type="entry name" value="Acyl_CoA_acyltransferase"/>
</dbReference>
<dbReference type="PROSITE" id="PS51186">
    <property type="entry name" value="GNAT"/>
    <property type="match status" value="1"/>
</dbReference>
<keyword evidence="3" id="KW-1185">Reference proteome</keyword>
<protein>
    <submittedName>
        <fullName evidence="2">ElaA protein</fullName>
    </submittedName>
</protein>
<dbReference type="AlphaFoldDB" id="A0A2N3YIS3"/>
<dbReference type="GO" id="GO:0016747">
    <property type="term" value="F:acyltransferase activity, transferring groups other than amino-acyl groups"/>
    <property type="evidence" value="ECO:0007669"/>
    <property type="project" value="InterPro"/>
</dbReference>
<dbReference type="SUPFAM" id="SSF55729">
    <property type="entry name" value="Acyl-CoA N-acyltransferases (Nat)"/>
    <property type="match status" value="1"/>
</dbReference>
<dbReference type="InterPro" id="IPR000182">
    <property type="entry name" value="GNAT_dom"/>
</dbReference>
<accession>A0A2N3YIS3</accession>
<dbReference type="Proteomes" id="UP000233781">
    <property type="component" value="Unassembled WGS sequence"/>
</dbReference>
<dbReference type="EMBL" id="PJNE01000001">
    <property type="protein sequence ID" value="PKW26756.1"/>
    <property type="molecule type" value="Genomic_DNA"/>
</dbReference>
<evidence type="ECO:0000259" key="1">
    <source>
        <dbReference type="PROSITE" id="PS51186"/>
    </source>
</evidence>